<sequence>MPVDSVTLRARPAEGGPSEDDDSEAEFFPTTYPDGIFEELPQLRPDLLCPAFLAGQDWEGVEKTKSTPGSVKRVLRASGAVGVTFLVPTEAQRPWSPPMGYQTVYESYFQEDTPYARRRDLAISQLLNGSLRLAVTLSVLVEQIDMPMSVRSFEEMTSITDMKDGTYSVKMQPNCNVCAGHPNKTQNWQRSYFFLKSDSSAFEEPPQDDYRVLWNHSCGRIFCREPRPSYLPSLSRRFLEECSCRRSASNLTLVRDLRREDPRVKIRSSDRSSHSR</sequence>
<dbReference type="OrthoDB" id="1113395at2759"/>
<keyword evidence="3" id="KW-1185">Reference proteome</keyword>
<dbReference type="Proteomes" id="UP000886595">
    <property type="component" value="Unassembled WGS sequence"/>
</dbReference>
<protein>
    <submittedName>
        <fullName evidence="2">Uncharacterized protein</fullName>
    </submittedName>
</protein>
<accession>A0A8X7PHZ4</accession>
<gene>
    <name evidence="2" type="ORF">Bca52824_081504</name>
</gene>
<comment type="caution">
    <text evidence="2">The sequence shown here is derived from an EMBL/GenBank/DDBJ whole genome shotgun (WGS) entry which is preliminary data.</text>
</comment>
<dbReference type="AlphaFoldDB" id="A0A8X7PHZ4"/>
<organism evidence="2 3">
    <name type="scientific">Brassica carinata</name>
    <name type="common">Ethiopian mustard</name>
    <name type="synonym">Abyssinian cabbage</name>
    <dbReference type="NCBI Taxonomy" id="52824"/>
    <lineage>
        <taxon>Eukaryota</taxon>
        <taxon>Viridiplantae</taxon>
        <taxon>Streptophyta</taxon>
        <taxon>Embryophyta</taxon>
        <taxon>Tracheophyta</taxon>
        <taxon>Spermatophyta</taxon>
        <taxon>Magnoliopsida</taxon>
        <taxon>eudicotyledons</taxon>
        <taxon>Gunneridae</taxon>
        <taxon>Pentapetalae</taxon>
        <taxon>rosids</taxon>
        <taxon>malvids</taxon>
        <taxon>Brassicales</taxon>
        <taxon>Brassicaceae</taxon>
        <taxon>Brassiceae</taxon>
        <taxon>Brassica</taxon>
    </lineage>
</organism>
<evidence type="ECO:0000313" key="3">
    <source>
        <dbReference type="Proteomes" id="UP000886595"/>
    </source>
</evidence>
<reference evidence="2 3" key="1">
    <citation type="submission" date="2020-02" db="EMBL/GenBank/DDBJ databases">
        <authorList>
            <person name="Ma Q."/>
            <person name="Huang Y."/>
            <person name="Song X."/>
            <person name="Pei D."/>
        </authorList>
    </citation>
    <scope>NUCLEOTIDE SEQUENCE [LARGE SCALE GENOMIC DNA]</scope>
    <source>
        <strain evidence="2">Sxm20200214</strain>
        <tissue evidence="2">Leaf</tissue>
    </source>
</reference>
<evidence type="ECO:0000313" key="2">
    <source>
        <dbReference type="EMBL" id="KAG2251368.1"/>
    </source>
</evidence>
<name>A0A8X7PHZ4_BRACI</name>
<dbReference type="EMBL" id="JAAMPC010000016">
    <property type="protein sequence ID" value="KAG2251368.1"/>
    <property type="molecule type" value="Genomic_DNA"/>
</dbReference>
<proteinExistence type="predicted"/>
<feature type="region of interest" description="Disordered" evidence="1">
    <location>
        <begin position="1"/>
        <end position="25"/>
    </location>
</feature>
<evidence type="ECO:0000256" key="1">
    <source>
        <dbReference type="SAM" id="MobiDB-lite"/>
    </source>
</evidence>